<dbReference type="EMBL" id="MU005576">
    <property type="protein sequence ID" value="KAF2686972.1"/>
    <property type="molecule type" value="Genomic_DNA"/>
</dbReference>
<proteinExistence type="predicted"/>
<sequence length="71" mass="7962">MVLANFNDSSPPPVSWKLSSNRTPRPGKIEERKTPPVSVVDALEQPSRFYAKLMRTKLLPPARSRRAGTTE</sequence>
<accession>A0A6G1J8W9</accession>
<evidence type="ECO:0000256" key="1">
    <source>
        <dbReference type="SAM" id="MobiDB-lite"/>
    </source>
</evidence>
<feature type="region of interest" description="Disordered" evidence="1">
    <location>
        <begin position="1"/>
        <end position="36"/>
    </location>
</feature>
<protein>
    <submittedName>
        <fullName evidence="2">Uncharacterized protein</fullName>
    </submittedName>
</protein>
<evidence type="ECO:0000313" key="2">
    <source>
        <dbReference type="EMBL" id="KAF2686972.1"/>
    </source>
</evidence>
<keyword evidence="3" id="KW-1185">Reference proteome</keyword>
<dbReference type="Proteomes" id="UP000799291">
    <property type="component" value="Unassembled WGS sequence"/>
</dbReference>
<evidence type="ECO:0000313" key="3">
    <source>
        <dbReference type="Proteomes" id="UP000799291"/>
    </source>
</evidence>
<gene>
    <name evidence="2" type="ORF">K458DRAFT_416290</name>
</gene>
<name>A0A6G1J8W9_9PLEO</name>
<organism evidence="2 3">
    <name type="scientific">Lentithecium fluviatile CBS 122367</name>
    <dbReference type="NCBI Taxonomy" id="1168545"/>
    <lineage>
        <taxon>Eukaryota</taxon>
        <taxon>Fungi</taxon>
        <taxon>Dikarya</taxon>
        <taxon>Ascomycota</taxon>
        <taxon>Pezizomycotina</taxon>
        <taxon>Dothideomycetes</taxon>
        <taxon>Pleosporomycetidae</taxon>
        <taxon>Pleosporales</taxon>
        <taxon>Massarineae</taxon>
        <taxon>Lentitheciaceae</taxon>
        <taxon>Lentithecium</taxon>
    </lineage>
</organism>
<reference evidence="2" key="1">
    <citation type="journal article" date="2020" name="Stud. Mycol.">
        <title>101 Dothideomycetes genomes: a test case for predicting lifestyles and emergence of pathogens.</title>
        <authorList>
            <person name="Haridas S."/>
            <person name="Albert R."/>
            <person name="Binder M."/>
            <person name="Bloem J."/>
            <person name="Labutti K."/>
            <person name="Salamov A."/>
            <person name="Andreopoulos B."/>
            <person name="Baker S."/>
            <person name="Barry K."/>
            <person name="Bills G."/>
            <person name="Bluhm B."/>
            <person name="Cannon C."/>
            <person name="Castanera R."/>
            <person name="Culley D."/>
            <person name="Daum C."/>
            <person name="Ezra D."/>
            <person name="Gonzalez J."/>
            <person name="Henrissat B."/>
            <person name="Kuo A."/>
            <person name="Liang C."/>
            <person name="Lipzen A."/>
            <person name="Lutzoni F."/>
            <person name="Magnuson J."/>
            <person name="Mondo S."/>
            <person name="Nolan M."/>
            <person name="Ohm R."/>
            <person name="Pangilinan J."/>
            <person name="Park H.-J."/>
            <person name="Ramirez L."/>
            <person name="Alfaro M."/>
            <person name="Sun H."/>
            <person name="Tritt A."/>
            <person name="Yoshinaga Y."/>
            <person name="Zwiers L.-H."/>
            <person name="Turgeon B."/>
            <person name="Goodwin S."/>
            <person name="Spatafora J."/>
            <person name="Crous P."/>
            <person name="Grigoriev I."/>
        </authorList>
    </citation>
    <scope>NUCLEOTIDE SEQUENCE</scope>
    <source>
        <strain evidence="2">CBS 122367</strain>
    </source>
</reference>
<dbReference type="AlphaFoldDB" id="A0A6G1J8W9"/>